<dbReference type="Pfam" id="PF07655">
    <property type="entry name" value="Secretin_N_2"/>
    <property type="match status" value="1"/>
</dbReference>
<keyword evidence="2" id="KW-0732">Signal</keyword>
<accession>A0A6M4HA25</accession>
<feature type="domain" description="Secretin N-terminal" evidence="6">
    <location>
        <begin position="143"/>
        <end position="214"/>
    </location>
</feature>
<protein>
    <submittedName>
        <fullName evidence="7">Type 3 secretion system secretin</fullName>
    </submittedName>
</protein>
<dbReference type="InParanoid" id="A0A6M4HA25"/>
<evidence type="ECO:0000313" key="8">
    <source>
        <dbReference type="Proteomes" id="UP000503096"/>
    </source>
</evidence>
<organism evidence="7 8">
    <name type="scientific">Usitatibacter palustris</name>
    <dbReference type="NCBI Taxonomy" id="2732487"/>
    <lineage>
        <taxon>Bacteria</taxon>
        <taxon>Pseudomonadati</taxon>
        <taxon>Pseudomonadota</taxon>
        <taxon>Betaproteobacteria</taxon>
        <taxon>Nitrosomonadales</taxon>
        <taxon>Usitatibacteraceae</taxon>
        <taxon>Usitatibacter</taxon>
    </lineage>
</organism>
<dbReference type="GO" id="GO:0019867">
    <property type="term" value="C:outer membrane"/>
    <property type="evidence" value="ECO:0007669"/>
    <property type="project" value="InterPro"/>
</dbReference>
<feature type="compositionally biased region" description="Pro residues" evidence="4">
    <location>
        <begin position="35"/>
        <end position="45"/>
    </location>
</feature>
<dbReference type="KEGG" id="upl:DSM104440_03225"/>
<comment type="subcellular location">
    <subcellularLocation>
        <location evidence="1">Membrane</location>
    </subcellularLocation>
</comment>
<feature type="domain" description="Type II/III secretion system secretin-like" evidence="5">
    <location>
        <begin position="380"/>
        <end position="563"/>
    </location>
</feature>
<feature type="region of interest" description="Disordered" evidence="4">
    <location>
        <begin position="25"/>
        <end position="45"/>
    </location>
</feature>
<dbReference type="EMBL" id="CP053073">
    <property type="protein sequence ID" value="QJR16391.1"/>
    <property type="molecule type" value="Genomic_DNA"/>
</dbReference>
<evidence type="ECO:0000313" key="7">
    <source>
        <dbReference type="EMBL" id="QJR16391.1"/>
    </source>
</evidence>
<feature type="compositionally biased region" description="Low complexity" evidence="4">
    <location>
        <begin position="235"/>
        <end position="253"/>
    </location>
</feature>
<proteinExistence type="predicted"/>
<evidence type="ECO:0000256" key="1">
    <source>
        <dbReference type="ARBA" id="ARBA00004370"/>
    </source>
</evidence>
<dbReference type="GO" id="GO:0009297">
    <property type="term" value="P:pilus assembly"/>
    <property type="evidence" value="ECO:0007669"/>
    <property type="project" value="InterPro"/>
</dbReference>
<evidence type="ECO:0000256" key="2">
    <source>
        <dbReference type="ARBA" id="ARBA00022729"/>
    </source>
</evidence>
<name>A0A6M4HA25_9PROT</name>
<dbReference type="GO" id="GO:0015627">
    <property type="term" value="C:type II protein secretion system complex"/>
    <property type="evidence" value="ECO:0007669"/>
    <property type="project" value="TreeGrafter"/>
</dbReference>
<dbReference type="GO" id="GO:0009306">
    <property type="term" value="P:protein secretion"/>
    <property type="evidence" value="ECO:0007669"/>
    <property type="project" value="InterPro"/>
</dbReference>
<dbReference type="PRINTS" id="PR00811">
    <property type="entry name" value="BCTERIALGSPD"/>
</dbReference>
<reference evidence="7 8" key="1">
    <citation type="submission" date="2020-04" db="EMBL/GenBank/DDBJ databases">
        <title>Usitatibacter rugosus gen. nov., sp. nov. and Usitatibacter palustris sp. nov., novel members of Usitatibacteraceae fam. nov. within the order Nitrosomonadales isolated from soil.</title>
        <authorList>
            <person name="Huber K.J."/>
            <person name="Neumann-Schaal M."/>
            <person name="Geppert A."/>
            <person name="Luckner M."/>
            <person name="Wanner G."/>
            <person name="Overmann J."/>
        </authorList>
    </citation>
    <scope>NUCLEOTIDE SEQUENCE [LARGE SCALE GENOMIC DNA]</scope>
    <source>
        <strain evidence="7 8">Swamp67</strain>
    </source>
</reference>
<feature type="compositionally biased region" description="Pro residues" evidence="4">
    <location>
        <begin position="609"/>
        <end position="621"/>
    </location>
</feature>
<dbReference type="InterPro" id="IPR050810">
    <property type="entry name" value="Bact_Secretion_Sys_Channel"/>
</dbReference>
<keyword evidence="8" id="KW-1185">Reference proteome</keyword>
<dbReference type="InterPro" id="IPR004846">
    <property type="entry name" value="T2SS/T3SS_dom"/>
</dbReference>
<keyword evidence="3" id="KW-0472">Membrane</keyword>
<dbReference type="PANTHER" id="PTHR30332">
    <property type="entry name" value="PROBABLE GENERAL SECRETION PATHWAY PROTEIN D"/>
    <property type="match status" value="1"/>
</dbReference>
<dbReference type="PANTHER" id="PTHR30332:SF24">
    <property type="entry name" value="SECRETIN GSPD-RELATED"/>
    <property type="match status" value="1"/>
</dbReference>
<sequence>MRATSAGPFAVALTVLLGCGTQPIPRPDAHIRQPEAPPASAPSPIPATVRTVPLPPAPSAKPAEVRYSVVVANQPVREVLLAMARESKTNFDIHPNIEGSVTLNAIDQSLQQILDRITRQIPVRYEVHGQTITVMPDTPYLKSYKVNYVNMSRETTETNSIATQVISGAIGTNQGGSSSDNNSTLRITSIARNRFWETLEANIKDILKESDKRVDLGSSAGGTPQAPPAAPAPAPAGGAPGQAPAASQPEAASRGVQPTSNRFVYEAATPVIVSPETGIITVRASARQHEKVAEFLEQIGASASRQVVIEATIVEVTLSDRYQSGVDWSALAIDGLGYSVVQSFAGSVVNLSNPAGPPISIGYSNPNSGVGNLTSTVKLLSQFGSTRVLSSPLLMVLNNQTATLKVVDNRVYFNIKADTVDTANVGSRTTFTTTQNVVPVGLIMHITPQISDQDEVILNVRPTVTAITGFVDDPNPALRGSLTQAAIPNRIPETRTREMQSVLKVTSGRTAILGGLMLDSFEGQRDGVPIASRIPIFGDFFSYRNDRAIRSELVIFVRPIVVRDPSVETDLAAYKRFLPNSDFFKGTQGPFPEFEESLGRLERGEVGPAPEPESPPPGSPK</sequence>
<evidence type="ECO:0000259" key="5">
    <source>
        <dbReference type="Pfam" id="PF00263"/>
    </source>
</evidence>
<dbReference type="PROSITE" id="PS51257">
    <property type="entry name" value="PROKAR_LIPOPROTEIN"/>
    <property type="match status" value="1"/>
</dbReference>
<gene>
    <name evidence="7" type="primary">sctC_2</name>
    <name evidence="7" type="ORF">DSM104440_03225</name>
</gene>
<dbReference type="InterPro" id="IPR001775">
    <property type="entry name" value="GspD/PilQ"/>
</dbReference>
<evidence type="ECO:0000259" key="6">
    <source>
        <dbReference type="Pfam" id="PF07655"/>
    </source>
</evidence>
<feature type="compositionally biased region" description="Pro residues" evidence="4">
    <location>
        <begin position="225"/>
        <end position="234"/>
    </location>
</feature>
<evidence type="ECO:0000256" key="4">
    <source>
        <dbReference type="SAM" id="MobiDB-lite"/>
    </source>
</evidence>
<dbReference type="Pfam" id="PF00263">
    <property type="entry name" value="Secretin"/>
    <property type="match status" value="1"/>
</dbReference>
<feature type="region of interest" description="Disordered" evidence="4">
    <location>
        <begin position="587"/>
        <end position="621"/>
    </location>
</feature>
<dbReference type="Gene3D" id="3.55.50.30">
    <property type="match status" value="1"/>
</dbReference>
<evidence type="ECO:0000256" key="3">
    <source>
        <dbReference type="ARBA" id="ARBA00023136"/>
    </source>
</evidence>
<feature type="region of interest" description="Disordered" evidence="4">
    <location>
        <begin position="214"/>
        <end position="257"/>
    </location>
</feature>
<dbReference type="AlphaFoldDB" id="A0A6M4HA25"/>
<dbReference type="InterPro" id="IPR011514">
    <property type="entry name" value="Secretin_N_2"/>
</dbReference>
<dbReference type="Proteomes" id="UP000503096">
    <property type="component" value="Chromosome"/>
</dbReference>